<organism evidence="1">
    <name type="scientific">Candidatus Kentrum sp. UNK</name>
    <dbReference type="NCBI Taxonomy" id="2126344"/>
    <lineage>
        <taxon>Bacteria</taxon>
        <taxon>Pseudomonadati</taxon>
        <taxon>Pseudomonadota</taxon>
        <taxon>Gammaproteobacteria</taxon>
        <taxon>Candidatus Kentrum</taxon>
    </lineage>
</organism>
<dbReference type="AlphaFoldDB" id="A0A450ZWV3"/>
<reference evidence="1" key="1">
    <citation type="submission" date="2019-02" db="EMBL/GenBank/DDBJ databases">
        <authorList>
            <person name="Gruber-Vodicka R. H."/>
            <person name="Seah K. B. B."/>
        </authorList>
    </citation>
    <scope>NUCLEOTIDE SEQUENCE</scope>
    <source>
        <strain evidence="2">BECK_BY19</strain>
        <strain evidence="1">BECK_BY8</strain>
    </source>
</reference>
<protein>
    <submittedName>
        <fullName evidence="1">Uncharacterized protein</fullName>
    </submittedName>
</protein>
<dbReference type="InterPro" id="IPR021874">
    <property type="entry name" value="Phage_Mu_Gp27"/>
</dbReference>
<accession>A0A450ZWV3</accession>
<dbReference type="Pfam" id="PF11985">
    <property type="entry name" value="Phage_Mu_Gp27"/>
    <property type="match status" value="1"/>
</dbReference>
<evidence type="ECO:0000313" key="1">
    <source>
        <dbReference type="EMBL" id="VFK58216.1"/>
    </source>
</evidence>
<evidence type="ECO:0000313" key="2">
    <source>
        <dbReference type="EMBL" id="VFK68321.1"/>
    </source>
</evidence>
<dbReference type="EMBL" id="CAADGD010000001">
    <property type="protein sequence ID" value="VFK68321.1"/>
    <property type="molecule type" value="Genomic_DNA"/>
</dbReference>
<gene>
    <name evidence="1" type="ORF">BECKUNK1418G_GA0071005_100251</name>
    <name evidence="2" type="ORF">BECKUNK1418H_GA0071006_100151</name>
</gene>
<name>A0A450ZWV3_9GAMM</name>
<dbReference type="EMBL" id="CAADFZ010000002">
    <property type="protein sequence ID" value="VFK58216.1"/>
    <property type="molecule type" value="Genomic_DNA"/>
</dbReference>
<sequence length="202" mass="22545">MAGPSKIDRLPPAVRESLDEWFRDRALTQQQIAECVNELLAKCDPTLLGEYELSEISRHDIGREQRKIREMGDRLQKSRHMANALAERIGADTSGKQGRIVLESINALSLEIMGKVSENSVTQDSAPTLIAMLKDMSLTLSRTQKAGMDNIKREAEIKRQLAEEMLEKTRNMPSTATKGEITSMIKREIYGIKDEVSDGASA</sequence>
<proteinExistence type="predicted"/>